<dbReference type="Proteomes" id="UP000224629">
    <property type="component" value="Chromosome"/>
</dbReference>
<gene>
    <name evidence="1" type="ORF">CSW10_00890</name>
</gene>
<name>A0ABM6PRZ3_9BACT</name>
<dbReference type="EMBL" id="CP024161">
    <property type="protein sequence ID" value="ATP60043.1"/>
    <property type="molecule type" value="Genomic_DNA"/>
</dbReference>
<keyword evidence="2" id="KW-1185">Reference proteome</keyword>
<evidence type="ECO:0000313" key="1">
    <source>
        <dbReference type="EMBL" id="ATP60043.1"/>
    </source>
</evidence>
<evidence type="ECO:0000313" key="2">
    <source>
        <dbReference type="Proteomes" id="UP000224629"/>
    </source>
</evidence>
<organism evidence="1 2">
    <name type="scientific">Mesomycoplasma dispar</name>
    <dbReference type="NCBI Taxonomy" id="86660"/>
    <lineage>
        <taxon>Bacteria</taxon>
        <taxon>Bacillati</taxon>
        <taxon>Mycoplasmatota</taxon>
        <taxon>Mycoplasmoidales</taxon>
        <taxon>Metamycoplasmataceae</taxon>
        <taxon>Mesomycoplasma</taxon>
    </lineage>
</organism>
<sequence length="441" mass="53300">MNKTVEPKKSYEFTFNKQYDANYFLNLLNKNNDEFNTKTATFSGLNFFYNQDEKDLDKNFFLGDYFSNTIQTFDQFRKIIVNKTLKLIKNVEHLPNHLKIPESEIIREFQNKFLDSRPIKEVLEKNNIFLIEITRQWKYDSAYNYYLEKDKNSDTLNVINLRPSYVEEITHAPDELFPRRPYFISIVYPKSTKLNFKDIVDYIPSTKDKLKRLIENTRIIYKKLEQKYKFPKTEISTFSNYFMLDVIDFSQNTNKIKTLKPKILDLVSKKINPWNNSFFPEKQVIIKNNQEFKDKILDRVLELNPKTEINKVELTTDFETKFLDGKKLDEVLKNYNIFIYETWEQLKYQHRGHNWYDLEDEKLILRKKENNKIFLTTILRTDLILNFPAKFDLPFDKVAFQVLLVPKDKNVIFEKKVDRFELIKDLEQNYLQEYKQKNLEN</sequence>
<protein>
    <submittedName>
        <fullName evidence="1">Uncharacterized protein</fullName>
    </submittedName>
</protein>
<accession>A0ABM6PRZ3</accession>
<proteinExistence type="predicted"/>
<reference evidence="1" key="1">
    <citation type="submission" date="2017-10" db="EMBL/GenBank/DDBJ databases">
        <title>Genome-wide analysis of the first isolated strain mycoplasma dispar GS01.</title>
        <authorList>
            <person name="Hao H."/>
            <person name="Chen S."/>
            <person name="Zhao P."/>
            <person name="Chu Y."/>
            <person name="Liu Y."/>
        </authorList>
    </citation>
    <scope>NUCLEOTIDE SEQUENCE [LARGE SCALE GENOMIC DNA]</scope>
    <source>
        <strain evidence="1">GS01</strain>
    </source>
</reference>